<gene>
    <name evidence="3" type="ORF">MPC4_410004</name>
</gene>
<dbReference type="Gene3D" id="1.20.1600.10">
    <property type="entry name" value="Outer membrane efflux proteins (OEP)"/>
    <property type="match status" value="1"/>
</dbReference>
<feature type="chain" id="PRO_5033095584" evidence="2">
    <location>
        <begin position="24"/>
        <end position="503"/>
    </location>
</feature>
<evidence type="ECO:0000256" key="2">
    <source>
        <dbReference type="RuleBase" id="RU362097"/>
    </source>
</evidence>
<keyword evidence="4" id="KW-1185">Reference proteome</keyword>
<dbReference type="NCBIfam" id="TIGR01845">
    <property type="entry name" value="outer_NodT"/>
    <property type="match status" value="1"/>
</dbReference>
<dbReference type="GO" id="GO:0015562">
    <property type="term" value="F:efflux transmembrane transporter activity"/>
    <property type="evidence" value="ECO:0007669"/>
    <property type="project" value="InterPro"/>
</dbReference>
<keyword evidence="2" id="KW-1134">Transmembrane beta strand</keyword>
<protein>
    <submittedName>
        <fullName evidence="3">RND transporter</fullName>
    </submittedName>
</protein>
<dbReference type="Pfam" id="PF02321">
    <property type="entry name" value="OEP"/>
    <property type="match status" value="2"/>
</dbReference>
<dbReference type="SUPFAM" id="SSF56954">
    <property type="entry name" value="Outer membrane efflux proteins (OEP)"/>
    <property type="match status" value="1"/>
</dbReference>
<comment type="similarity">
    <text evidence="1 2">Belongs to the outer membrane factor (OMF) (TC 1.B.17) family.</text>
</comment>
<comment type="subcellular location">
    <subcellularLocation>
        <location evidence="2">Cell membrane</location>
        <topology evidence="2">Lipid-anchor</topology>
    </subcellularLocation>
</comment>
<keyword evidence="2" id="KW-0732">Signal</keyword>
<keyword evidence="2" id="KW-0564">Palmitate</keyword>
<keyword evidence="2" id="KW-0472">Membrane</keyword>
<feature type="signal peptide" evidence="2">
    <location>
        <begin position="1"/>
        <end position="23"/>
    </location>
</feature>
<evidence type="ECO:0000313" key="3">
    <source>
        <dbReference type="EMBL" id="VTZ51627.1"/>
    </source>
</evidence>
<organism evidence="3 4">
    <name type="scientific">Methylocella tundrae</name>
    <dbReference type="NCBI Taxonomy" id="227605"/>
    <lineage>
        <taxon>Bacteria</taxon>
        <taxon>Pseudomonadati</taxon>
        <taxon>Pseudomonadota</taxon>
        <taxon>Alphaproteobacteria</taxon>
        <taxon>Hyphomicrobiales</taxon>
        <taxon>Beijerinckiaceae</taxon>
        <taxon>Methylocella</taxon>
    </lineage>
</organism>
<dbReference type="Gene3D" id="2.20.200.10">
    <property type="entry name" value="Outer membrane efflux proteins (OEP)"/>
    <property type="match status" value="1"/>
</dbReference>
<dbReference type="PANTHER" id="PTHR30203">
    <property type="entry name" value="OUTER MEMBRANE CATION EFFLUX PROTEIN"/>
    <property type="match status" value="1"/>
</dbReference>
<proteinExistence type="inferred from homology"/>
<reference evidence="3 4" key="1">
    <citation type="submission" date="2019-05" db="EMBL/GenBank/DDBJ databases">
        <authorList>
            <person name="Farhan Ul Haque M."/>
        </authorList>
    </citation>
    <scope>NUCLEOTIDE SEQUENCE [LARGE SCALE GENOMIC DNA]</scope>
    <source>
        <strain evidence="3">2</strain>
    </source>
</reference>
<dbReference type="PROSITE" id="PS51257">
    <property type="entry name" value="PROKAR_LIPOPROTEIN"/>
    <property type="match status" value="1"/>
</dbReference>
<keyword evidence="2" id="KW-0449">Lipoprotein</keyword>
<accession>A0A8B6M9F2</accession>
<dbReference type="AlphaFoldDB" id="A0A8B6M9F2"/>
<dbReference type="InterPro" id="IPR003423">
    <property type="entry name" value="OMP_efflux"/>
</dbReference>
<comment type="caution">
    <text evidence="3">The sequence shown here is derived from an EMBL/GenBank/DDBJ whole genome shotgun (WGS) entry which is preliminary data.</text>
</comment>
<dbReference type="RefSeq" id="WP_174513396.1">
    <property type="nucleotide sequence ID" value="NZ_CABFMQ020000100.1"/>
</dbReference>
<keyword evidence="2" id="KW-0812">Transmembrane</keyword>
<dbReference type="InterPro" id="IPR010131">
    <property type="entry name" value="MdtP/NodT-like"/>
</dbReference>
<dbReference type="PANTHER" id="PTHR30203:SF25">
    <property type="entry name" value="OUTER MEMBRANE PROTEIN-RELATED"/>
    <property type="match status" value="1"/>
</dbReference>
<name>A0A8B6M9F2_METTU</name>
<dbReference type="EMBL" id="CABFMQ020000100">
    <property type="protein sequence ID" value="VTZ51627.1"/>
    <property type="molecule type" value="Genomic_DNA"/>
</dbReference>
<sequence>MAEKSSMLAAALALVSMCGCVSVGPDFEPPDPMLPSASFLGKSEPAALAPARGNFPPPDPKWWTSFHDPILASLAERVAAANLDVQTATLRLAESRFQRGVAASAELPSISGNASYQRELYSQNGIFSLAKSFLSPGTPFFIPPISVWQTTLDASWELDIWGRVRRQVEAADAQIQVSEAQRRDTLVSTLAELARDYIELRGIQAQIAISNANLARSSEILQLTKTLATEGLGSDLDVVNASGQVEAVRASLPPLKDQETARINALSLLLDEPPGSLRGEMAQTKPIPPTPPRAPLGVPSELALRRPDIRRAEAQLHAATASIGVAVGDFYPSVKLNGSAGFDTLDLRTLWKGSSLQYALGPSVSLPIFEGGRLKSTLELREAQQQEAAIAYHKTVLQAWHEVVDALVAYRTEQERRASLKAQVDRARQGLALSRTRYHNGLADFISVLDAERTALQAELQFAQSTTTVSTDLVQLYKALGGGWELAFPEESATSVATLQPTP</sequence>
<evidence type="ECO:0000313" key="4">
    <source>
        <dbReference type="Proteomes" id="UP000485880"/>
    </source>
</evidence>
<evidence type="ECO:0000256" key="1">
    <source>
        <dbReference type="ARBA" id="ARBA00007613"/>
    </source>
</evidence>
<dbReference type="GO" id="GO:0005886">
    <property type="term" value="C:plasma membrane"/>
    <property type="evidence" value="ECO:0007669"/>
    <property type="project" value="UniProtKB-SubCell"/>
</dbReference>
<dbReference type="Proteomes" id="UP000485880">
    <property type="component" value="Unassembled WGS sequence"/>
</dbReference>